<accession>A0A4U5VWJ9</accession>
<feature type="region of interest" description="Disordered" evidence="1">
    <location>
        <begin position="151"/>
        <end position="172"/>
    </location>
</feature>
<evidence type="ECO:0000313" key="3">
    <source>
        <dbReference type="Proteomes" id="UP000298787"/>
    </source>
</evidence>
<evidence type="ECO:0000256" key="1">
    <source>
        <dbReference type="SAM" id="MobiDB-lite"/>
    </source>
</evidence>
<organism evidence="2 3">
    <name type="scientific">Collichthys lucidus</name>
    <name type="common">Big head croaker</name>
    <name type="synonym">Sciaena lucida</name>
    <dbReference type="NCBI Taxonomy" id="240159"/>
    <lineage>
        <taxon>Eukaryota</taxon>
        <taxon>Metazoa</taxon>
        <taxon>Chordata</taxon>
        <taxon>Craniata</taxon>
        <taxon>Vertebrata</taxon>
        <taxon>Euteleostomi</taxon>
        <taxon>Actinopterygii</taxon>
        <taxon>Neopterygii</taxon>
        <taxon>Teleostei</taxon>
        <taxon>Neoteleostei</taxon>
        <taxon>Acanthomorphata</taxon>
        <taxon>Eupercaria</taxon>
        <taxon>Sciaenidae</taxon>
        <taxon>Collichthys</taxon>
    </lineage>
</organism>
<dbReference type="Proteomes" id="UP000298787">
    <property type="component" value="Chromosome 24"/>
</dbReference>
<feature type="compositionally biased region" description="Low complexity" evidence="1">
    <location>
        <begin position="337"/>
        <end position="351"/>
    </location>
</feature>
<dbReference type="EMBL" id="CM014101">
    <property type="protein sequence ID" value="TKS93186.1"/>
    <property type="molecule type" value="Genomic_DNA"/>
</dbReference>
<dbReference type="STRING" id="240159.A0A4U5VWJ9"/>
<dbReference type="InterPro" id="IPR042789">
    <property type="entry name" value="FRRS1L"/>
</dbReference>
<keyword evidence="3" id="KW-1185">Reference proteome</keyword>
<dbReference type="AlphaFoldDB" id="A0A4U5VWJ9"/>
<dbReference type="GO" id="GO:1900449">
    <property type="term" value="P:regulation of glutamate receptor signaling pathway"/>
    <property type="evidence" value="ECO:0007669"/>
    <property type="project" value="InterPro"/>
</dbReference>
<name>A0A4U5VWJ9_COLLU</name>
<evidence type="ECO:0000313" key="2">
    <source>
        <dbReference type="EMBL" id="TKS93186.1"/>
    </source>
</evidence>
<sequence>MSCVCYPVHGQQIGLRSSVCDAVLGFCGHIRSNHSKYHGNSKRDSNRGSNSRKQCDCNCNKCDNGTKRDGRVRKQCDCNCNKCDNGTKRDGRVRKQCDCNCNKCDNGTKRDGRVRKQRDRCTKCNNGTGHDNRVRKQCDRCTKCNNGTGHDNSGRKCNSSANRTQHHGGNSSGCGTEQLCAGEPSSCDPSTDGSCFFLAAKRQNGQNFEFALAGESDGYLAATLSTDSTLGGNDTTYVCAINNSVVQFFGALLNNGQLVVKELNVNSVKGRVTGRKIQCRFTATVPVSRARTTSFTLGISTGDFNSTSGTLGAPQTKLRSNQVNLANPNTTVTNQVTSNATTTPSPNTTPSHGVTFQQSLTQALLISAAVLSLAML</sequence>
<gene>
    <name evidence="2" type="ORF">D9C73_026827</name>
</gene>
<dbReference type="PANTHER" id="PTHR46902:SF1">
    <property type="entry name" value="DOMON DOMAIN-CONTAINING PROTEIN FRRS1L"/>
    <property type="match status" value="1"/>
</dbReference>
<reference evidence="2 3" key="1">
    <citation type="submission" date="2019-01" db="EMBL/GenBank/DDBJ databases">
        <title>Genome Assembly of Collichthys lucidus.</title>
        <authorList>
            <person name="Cai M."/>
            <person name="Xiao S."/>
        </authorList>
    </citation>
    <scope>NUCLEOTIDE SEQUENCE [LARGE SCALE GENOMIC DNA]</scope>
    <source>
        <strain evidence="2">JT15FE1705JMU</strain>
        <tissue evidence="2">Muscle</tissue>
    </source>
</reference>
<feature type="region of interest" description="Disordered" evidence="1">
    <location>
        <begin position="334"/>
        <end position="353"/>
    </location>
</feature>
<dbReference type="PANTHER" id="PTHR46902">
    <property type="entry name" value="DOMON DOMAIN-CONTAINING PROTEIN FRRS1L"/>
    <property type="match status" value="1"/>
</dbReference>
<protein>
    <submittedName>
        <fullName evidence="2">Putative ferric-chelate reductase 1</fullName>
    </submittedName>
</protein>
<proteinExistence type="predicted"/>
<dbReference type="GO" id="GO:0099072">
    <property type="term" value="P:regulation of postsynaptic membrane neurotransmitter receptor levels"/>
    <property type="evidence" value="ECO:0007669"/>
    <property type="project" value="TreeGrafter"/>
</dbReference>